<dbReference type="EMBL" id="BGPR01075416">
    <property type="protein sequence ID" value="GBL55272.1"/>
    <property type="molecule type" value="Genomic_DNA"/>
</dbReference>
<name>A0A4Y1ZKJ5_ARAVE</name>
<dbReference type="InterPro" id="IPR049012">
    <property type="entry name" value="Mutator_transp_dom"/>
</dbReference>
<gene>
    <name evidence="2" type="ORF">AVEN_100750_1</name>
    <name evidence="3" type="ORF">AVEN_117879_1</name>
</gene>
<evidence type="ECO:0000313" key="4">
    <source>
        <dbReference type="Proteomes" id="UP000499080"/>
    </source>
</evidence>
<evidence type="ECO:0000259" key="1">
    <source>
        <dbReference type="Pfam" id="PF20700"/>
    </source>
</evidence>
<organism evidence="3 4">
    <name type="scientific">Araneus ventricosus</name>
    <name type="common">Orbweaver spider</name>
    <name type="synonym">Epeira ventricosa</name>
    <dbReference type="NCBI Taxonomy" id="182803"/>
    <lineage>
        <taxon>Eukaryota</taxon>
        <taxon>Metazoa</taxon>
        <taxon>Ecdysozoa</taxon>
        <taxon>Arthropoda</taxon>
        <taxon>Chelicerata</taxon>
        <taxon>Arachnida</taxon>
        <taxon>Araneae</taxon>
        <taxon>Araneomorphae</taxon>
        <taxon>Entelegynae</taxon>
        <taxon>Araneoidea</taxon>
        <taxon>Araneidae</taxon>
        <taxon>Araneus</taxon>
    </lineage>
</organism>
<keyword evidence="4" id="KW-1185">Reference proteome</keyword>
<dbReference type="Proteomes" id="UP000499080">
    <property type="component" value="Unassembled WGS sequence"/>
</dbReference>
<feature type="domain" description="Mutator-like transposase" evidence="1">
    <location>
        <begin position="3"/>
        <end position="193"/>
    </location>
</feature>
<sequence length="205" mass="22807">MNSRRGLSTTLLFVCKSCGYSSISMTSYVSQNGYDINTRLMYGMRCIGKGKCAARTFCAVMNLPPPPAKFERLNSFLCRALSSACSKSILKAVESADSRNDNSRNITVALDGTWEKRGHTSINGVITATSLDTGKVIDFECLCKCYFTCKNKKNDCKDCQKSYEGYTGGMESEGAIRMFQRSVSTRNVRYANILVMVTRKVFKNQ</sequence>
<dbReference type="AlphaFoldDB" id="A0A4Y1ZKJ5"/>
<protein>
    <recommendedName>
        <fullName evidence="1">Mutator-like transposase domain-containing protein</fullName>
    </recommendedName>
</protein>
<proteinExistence type="predicted"/>
<dbReference type="OrthoDB" id="6627407at2759"/>
<comment type="caution">
    <text evidence="3">The sequence shown here is derived from an EMBL/GenBank/DDBJ whole genome shotgun (WGS) entry which is preliminary data.</text>
</comment>
<dbReference type="Pfam" id="PF20700">
    <property type="entry name" value="Mutator"/>
    <property type="match status" value="1"/>
</dbReference>
<evidence type="ECO:0000313" key="3">
    <source>
        <dbReference type="EMBL" id="GBL55294.1"/>
    </source>
</evidence>
<accession>A0A4Y1ZKJ5</accession>
<reference evidence="3 4" key="1">
    <citation type="journal article" date="2019" name="Sci. Rep.">
        <title>Orb-weaving spider Araneus ventricosus genome elucidates the spidroin gene catalogue.</title>
        <authorList>
            <person name="Kono N."/>
            <person name="Nakamura H."/>
            <person name="Ohtoshi R."/>
            <person name="Moran D.A.P."/>
            <person name="Shinohara A."/>
            <person name="Yoshida Y."/>
            <person name="Fujiwara M."/>
            <person name="Mori M."/>
            <person name="Tomita M."/>
            <person name="Arakawa K."/>
        </authorList>
    </citation>
    <scope>NUCLEOTIDE SEQUENCE [LARGE SCALE GENOMIC DNA]</scope>
</reference>
<evidence type="ECO:0000313" key="2">
    <source>
        <dbReference type="EMBL" id="GBL55272.1"/>
    </source>
</evidence>
<dbReference type="EMBL" id="BGPR01075421">
    <property type="protein sequence ID" value="GBL55294.1"/>
    <property type="molecule type" value="Genomic_DNA"/>
</dbReference>